<sequence length="50" mass="5762">MVLDSSNCFKTLTNSRWCRHPSSSSRALRSRAESPRRRHAVRPALLRPRG</sequence>
<dbReference type="Proteomes" id="UP000009183">
    <property type="component" value="Chromosome 14"/>
</dbReference>
<feature type="region of interest" description="Disordered" evidence="1">
    <location>
        <begin position="17"/>
        <end position="50"/>
    </location>
</feature>
<name>D7UA35_VITVI</name>
<dbReference type="AlphaFoldDB" id="D7UA35"/>
<proteinExistence type="predicted"/>
<dbReference type="EMBL" id="FN596746">
    <property type="protein sequence ID" value="CBI39599.3"/>
    <property type="molecule type" value="Genomic_DNA"/>
</dbReference>
<reference evidence="3" key="1">
    <citation type="journal article" date="2007" name="Nature">
        <title>The grapevine genome sequence suggests ancestral hexaploidization in major angiosperm phyla.</title>
        <authorList>
            <consortium name="The French-Italian Public Consortium for Grapevine Genome Characterization."/>
            <person name="Jaillon O."/>
            <person name="Aury J.-M."/>
            <person name="Noel B."/>
            <person name="Policriti A."/>
            <person name="Clepet C."/>
            <person name="Casagrande A."/>
            <person name="Choisne N."/>
            <person name="Aubourg S."/>
            <person name="Vitulo N."/>
            <person name="Jubin C."/>
            <person name="Vezzi A."/>
            <person name="Legeai F."/>
            <person name="Hugueney P."/>
            <person name="Dasilva C."/>
            <person name="Horner D."/>
            <person name="Mica E."/>
            <person name="Jublot D."/>
            <person name="Poulain J."/>
            <person name="Bruyere C."/>
            <person name="Billault A."/>
            <person name="Segurens B."/>
            <person name="Gouyvenoux M."/>
            <person name="Ugarte E."/>
            <person name="Cattonaro F."/>
            <person name="Anthouard V."/>
            <person name="Vico V."/>
            <person name="Del Fabbro C."/>
            <person name="Alaux M."/>
            <person name="Di Gaspero G."/>
            <person name="Dumas V."/>
            <person name="Felice N."/>
            <person name="Paillard S."/>
            <person name="Juman I."/>
            <person name="Moroldo M."/>
            <person name="Scalabrin S."/>
            <person name="Canaguier A."/>
            <person name="Le Clainche I."/>
            <person name="Malacrida G."/>
            <person name="Durand E."/>
            <person name="Pesole G."/>
            <person name="Laucou V."/>
            <person name="Chatelet P."/>
            <person name="Merdinoglu D."/>
            <person name="Delledonne M."/>
            <person name="Pezzotti M."/>
            <person name="Lecharny A."/>
            <person name="Scarpelli C."/>
            <person name="Artiguenave F."/>
            <person name="Pe M.E."/>
            <person name="Valle G."/>
            <person name="Morgante M."/>
            <person name="Caboche M."/>
            <person name="Adam-Blondon A.-F."/>
            <person name="Weissenbach J."/>
            <person name="Quetier F."/>
            <person name="Wincker P."/>
        </authorList>
    </citation>
    <scope>NUCLEOTIDE SEQUENCE [LARGE SCALE GENOMIC DNA]</scope>
    <source>
        <strain evidence="3">cv. Pinot noir / PN40024</strain>
    </source>
</reference>
<accession>D7UA35</accession>
<evidence type="ECO:0000256" key="1">
    <source>
        <dbReference type="SAM" id="MobiDB-lite"/>
    </source>
</evidence>
<evidence type="ECO:0000313" key="2">
    <source>
        <dbReference type="EMBL" id="CBI39599.3"/>
    </source>
</evidence>
<dbReference type="HOGENOM" id="CLU_3128159_0_0_1"/>
<evidence type="ECO:0000313" key="3">
    <source>
        <dbReference type="Proteomes" id="UP000009183"/>
    </source>
</evidence>
<protein>
    <submittedName>
        <fullName evidence="2">Uncharacterized protein</fullName>
    </submittedName>
</protein>
<dbReference type="InParanoid" id="D7UA35"/>
<gene>
    <name evidence="2" type="ordered locus">VIT_14s0060g01130</name>
</gene>
<organism evidence="2 3">
    <name type="scientific">Vitis vinifera</name>
    <name type="common">Grape</name>
    <dbReference type="NCBI Taxonomy" id="29760"/>
    <lineage>
        <taxon>Eukaryota</taxon>
        <taxon>Viridiplantae</taxon>
        <taxon>Streptophyta</taxon>
        <taxon>Embryophyta</taxon>
        <taxon>Tracheophyta</taxon>
        <taxon>Spermatophyta</taxon>
        <taxon>Magnoliopsida</taxon>
        <taxon>eudicotyledons</taxon>
        <taxon>Gunneridae</taxon>
        <taxon>Pentapetalae</taxon>
        <taxon>rosids</taxon>
        <taxon>Vitales</taxon>
        <taxon>Vitaceae</taxon>
        <taxon>Viteae</taxon>
        <taxon>Vitis</taxon>
    </lineage>
</organism>
<keyword evidence="3" id="KW-1185">Reference proteome</keyword>
<dbReference type="PaxDb" id="29760-VIT_14s0060g01130.t01"/>